<reference evidence="1 2" key="1">
    <citation type="journal article" date="2018" name="Sci. Rep.">
        <title>Genomic signatures of local adaptation to the degree of environmental predictability in rotifers.</title>
        <authorList>
            <person name="Franch-Gras L."/>
            <person name="Hahn C."/>
            <person name="Garcia-Roger E.M."/>
            <person name="Carmona M.J."/>
            <person name="Serra M."/>
            <person name="Gomez A."/>
        </authorList>
    </citation>
    <scope>NUCLEOTIDE SEQUENCE [LARGE SCALE GENOMIC DNA]</scope>
    <source>
        <strain evidence="1">HYR1</strain>
    </source>
</reference>
<dbReference type="EMBL" id="REGN01008404">
    <property type="protein sequence ID" value="RNA03660.1"/>
    <property type="molecule type" value="Genomic_DNA"/>
</dbReference>
<keyword evidence="2" id="KW-1185">Reference proteome</keyword>
<gene>
    <name evidence="1" type="ORF">BpHYR1_049311</name>
</gene>
<organism evidence="1 2">
    <name type="scientific">Brachionus plicatilis</name>
    <name type="common">Marine rotifer</name>
    <name type="synonym">Brachionus muelleri</name>
    <dbReference type="NCBI Taxonomy" id="10195"/>
    <lineage>
        <taxon>Eukaryota</taxon>
        <taxon>Metazoa</taxon>
        <taxon>Spiralia</taxon>
        <taxon>Gnathifera</taxon>
        <taxon>Rotifera</taxon>
        <taxon>Eurotatoria</taxon>
        <taxon>Monogononta</taxon>
        <taxon>Pseudotrocha</taxon>
        <taxon>Ploima</taxon>
        <taxon>Brachionidae</taxon>
        <taxon>Brachionus</taxon>
    </lineage>
</organism>
<evidence type="ECO:0000313" key="1">
    <source>
        <dbReference type="EMBL" id="RNA03660.1"/>
    </source>
</evidence>
<sequence>MLIIKNKKNRFFCKITCSSIRWTRFGSNLLSIRYCSTSFLDQSTGFDGLFSKTFELDCEFFTKLFWFKLPT</sequence>
<dbReference type="AlphaFoldDB" id="A0A3M7PX57"/>
<protein>
    <submittedName>
        <fullName evidence="1">Uncharacterized protein</fullName>
    </submittedName>
</protein>
<name>A0A3M7PX57_BRAPC</name>
<proteinExistence type="predicted"/>
<accession>A0A3M7PX57</accession>
<dbReference type="Proteomes" id="UP000276133">
    <property type="component" value="Unassembled WGS sequence"/>
</dbReference>
<evidence type="ECO:0000313" key="2">
    <source>
        <dbReference type="Proteomes" id="UP000276133"/>
    </source>
</evidence>
<comment type="caution">
    <text evidence="1">The sequence shown here is derived from an EMBL/GenBank/DDBJ whole genome shotgun (WGS) entry which is preliminary data.</text>
</comment>